<dbReference type="InterPro" id="IPR052920">
    <property type="entry name" value="DNA-binding_regulatory"/>
</dbReference>
<evidence type="ECO:0000313" key="3">
    <source>
        <dbReference type="EMBL" id="SHM97027.1"/>
    </source>
</evidence>
<dbReference type="Pfam" id="PF12146">
    <property type="entry name" value="Hydrolase_4"/>
    <property type="match status" value="1"/>
</dbReference>
<evidence type="ECO:0000313" key="4">
    <source>
        <dbReference type="Proteomes" id="UP000184038"/>
    </source>
</evidence>
<dbReference type="PANTHER" id="PTHR43358">
    <property type="entry name" value="ALPHA/BETA-HYDROLASE"/>
    <property type="match status" value="1"/>
</dbReference>
<feature type="transmembrane region" description="Helical" evidence="1">
    <location>
        <begin position="6"/>
        <end position="25"/>
    </location>
</feature>
<keyword evidence="1" id="KW-0472">Membrane</keyword>
<dbReference type="InterPro" id="IPR022742">
    <property type="entry name" value="Hydrolase_4"/>
</dbReference>
<sequence>MIIKILGVLILLLILIICLIEVGFFRYAIYRYGVKVPDDEHMYTGSWKKFEKTIRDGTAWVNKQNPEQVSITSKDGLQLKGYLIRAKNPKRTVLCVHGFRGNGCNDFGAICSFYYEEDCNLLIIDQRAHGASEGKYITFGIKERYDIEQWILFLNDKLGSELPIILDGVSMGAATVLMVSGLELPSNVRGIIADCGYTSPREIYKHVAKEYYHLPAFPLIPIFGLLCRGIAGFNMGEMNTKEALEKNTRPVLFVHGESDRFVPSYMSKENYTVCKADRYIETVPGAGHGQSYLVQTEHCQEKIKEFFERCSRAV</sequence>
<reference evidence="3 4" key="1">
    <citation type="submission" date="2016-11" db="EMBL/GenBank/DDBJ databases">
        <authorList>
            <person name="Jaros S."/>
            <person name="Januszkiewicz K."/>
            <person name="Wedrychowicz H."/>
        </authorList>
    </citation>
    <scope>NUCLEOTIDE SEQUENCE [LARGE SCALE GENOMIC DNA]</scope>
    <source>
        <strain evidence="3 4">DSM 15930</strain>
    </source>
</reference>
<dbReference type="Proteomes" id="UP000184038">
    <property type="component" value="Unassembled WGS sequence"/>
</dbReference>
<gene>
    <name evidence="3" type="ORF">SAMN02746066_04138</name>
</gene>
<keyword evidence="4" id="KW-1185">Reference proteome</keyword>
<dbReference type="OrthoDB" id="9776685at2"/>
<feature type="domain" description="Serine aminopeptidase S33" evidence="2">
    <location>
        <begin position="88"/>
        <end position="196"/>
    </location>
</feature>
<dbReference type="Gene3D" id="3.40.50.1820">
    <property type="entry name" value="alpha/beta hydrolase"/>
    <property type="match status" value="1"/>
</dbReference>
<dbReference type="SUPFAM" id="SSF53474">
    <property type="entry name" value="alpha/beta-Hydrolases"/>
    <property type="match status" value="1"/>
</dbReference>
<evidence type="ECO:0000256" key="1">
    <source>
        <dbReference type="SAM" id="Phobius"/>
    </source>
</evidence>
<proteinExistence type="predicted"/>
<protein>
    <recommendedName>
        <fullName evidence="2">Serine aminopeptidase S33 domain-containing protein</fullName>
    </recommendedName>
</protein>
<evidence type="ECO:0000259" key="2">
    <source>
        <dbReference type="Pfam" id="PF12146"/>
    </source>
</evidence>
<keyword evidence="1" id="KW-1133">Transmembrane helix</keyword>
<dbReference type="InterPro" id="IPR029058">
    <property type="entry name" value="AB_hydrolase_fold"/>
</dbReference>
<dbReference type="EMBL" id="FRCP01000024">
    <property type="protein sequence ID" value="SHM97027.1"/>
    <property type="molecule type" value="Genomic_DNA"/>
</dbReference>
<organism evidence="3 4">
    <name type="scientific">Anaerosporobacter mobilis DSM 15930</name>
    <dbReference type="NCBI Taxonomy" id="1120996"/>
    <lineage>
        <taxon>Bacteria</taxon>
        <taxon>Bacillati</taxon>
        <taxon>Bacillota</taxon>
        <taxon>Clostridia</taxon>
        <taxon>Lachnospirales</taxon>
        <taxon>Lachnospiraceae</taxon>
        <taxon>Anaerosporobacter</taxon>
    </lineage>
</organism>
<accession>A0A1M7N0Y2</accession>
<dbReference type="PANTHER" id="PTHR43358:SF4">
    <property type="entry name" value="ALPHA_BETA HYDROLASE FOLD-1 DOMAIN-CONTAINING PROTEIN"/>
    <property type="match status" value="1"/>
</dbReference>
<dbReference type="AlphaFoldDB" id="A0A1M7N0Y2"/>
<dbReference type="RefSeq" id="WP_073290940.1">
    <property type="nucleotide sequence ID" value="NZ_FRCP01000024.1"/>
</dbReference>
<dbReference type="STRING" id="1120996.SAMN02746066_04138"/>
<keyword evidence="1" id="KW-0812">Transmembrane</keyword>
<name>A0A1M7N0Y2_9FIRM</name>